<proteinExistence type="predicted"/>
<dbReference type="Pfam" id="PF08628">
    <property type="entry name" value="Nexin_C"/>
    <property type="match status" value="1"/>
</dbReference>
<keyword evidence="4" id="KW-1185">Reference proteome</keyword>
<dbReference type="PANTHER" id="PTHR22775:SF48">
    <property type="entry name" value="SORTING NEXIN-25"/>
    <property type="match status" value="1"/>
</dbReference>
<dbReference type="InterPro" id="IPR013937">
    <property type="entry name" value="Sorting_nexin_C"/>
</dbReference>
<gene>
    <name evidence="3" type="ORF">BIW11_08585</name>
</gene>
<dbReference type="EMBL" id="MNPL01006678">
    <property type="protein sequence ID" value="OQR75197.1"/>
    <property type="molecule type" value="Genomic_DNA"/>
</dbReference>
<feature type="compositionally biased region" description="Polar residues" evidence="1">
    <location>
        <begin position="16"/>
        <end position="26"/>
    </location>
</feature>
<evidence type="ECO:0000259" key="2">
    <source>
        <dbReference type="Pfam" id="PF08628"/>
    </source>
</evidence>
<protein>
    <submittedName>
        <fullName evidence="3">Sorting nexin-25-like</fullName>
    </submittedName>
</protein>
<dbReference type="Proteomes" id="UP000192247">
    <property type="component" value="Unassembled WGS sequence"/>
</dbReference>
<name>A0A1V9XNZ3_9ACAR</name>
<dbReference type="InParanoid" id="A0A1V9XNZ3"/>
<feature type="domain" description="Sorting nexin C-terminal" evidence="2">
    <location>
        <begin position="53"/>
        <end position="139"/>
    </location>
</feature>
<dbReference type="GO" id="GO:0035091">
    <property type="term" value="F:phosphatidylinositol binding"/>
    <property type="evidence" value="ECO:0007669"/>
    <property type="project" value="TreeGrafter"/>
</dbReference>
<organism evidence="3 4">
    <name type="scientific">Tropilaelaps mercedesae</name>
    <dbReference type="NCBI Taxonomy" id="418985"/>
    <lineage>
        <taxon>Eukaryota</taxon>
        <taxon>Metazoa</taxon>
        <taxon>Ecdysozoa</taxon>
        <taxon>Arthropoda</taxon>
        <taxon>Chelicerata</taxon>
        <taxon>Arachnida</taxon>
        <taxon>Acari</taxon>
        <taxon>Parasitiformes</taxon>
        <taxon>Mesostigmata</taxon>
        <taxon>Gamasina</taxon>
        <taxon>Dermanyssoidea</taxon>
        <taxon>Laelapidae</taxon>
        <taxon>Tropilaelaps</taxon>
    </lineage>
</organism>
<dbReference type="AlphaFoldDB" id="A0A1V9XNZ3"/>
<reference evidence="3 4" key="1">
    <citation type="journal article" date="2017" name="Gigascience">
        <title>Draft genome of the honey bee ectoparasitic mite, Tropilaelaps mercedesae, is shaped by the parasitic life history.</title>
        <authorList>
            <person name="Dong X."/>
            <person name="Armstrong S.D."/>
            <person name="Xia D."/>
            <person name="Makepeace B.L."/>
            <person name="Darby A.C."/>
            <person name="Kadowaki T."/>
        </authorList>
    </citation>
    <scope>NUCLEOTIDE SEQUENCE [LARGE SCALE GENOMIC DNA]</scope>
    <source>
        <strain evidence="3">Wuxi-XJTLU</strain>
    </source>
</reference>
<comment type="caution">
    <text evidence="3">The sequence shown here is derived from an EMBL/GenBank/DDBJ whole genome shotgun (WGS) entry which is preliminary data.</text>
</comment>
<dbReference type="PANTHER" id="PTHR22775">
    <property type="entry name" value="SORTING NEXIN"/>
    <property type="match status" value="1"/>
</dbReference>
<dbReference type="OrthoDB" id="120967at2759"/>
<sequence>MFAVPLDWPGDRGQPPKQSHTPNDNGQLPVDRFMMHEPGRVSKSCLTCIGGCETQVLEGISWMMSESMFVYYMGLFKEAVWPGGKLFVETQERTSQDMLNTKQDARNLLLNHVPEMMSFLGSQNACKGTLKVFEALQNKQLNKQLFYDILEKVLYEFAPELRTE</sequence>
<dbReference type="STRING" id="418985.A0A1V9XNZ3"/>
<evidence type="ECO:0000313" key="3">
    <source>
        <dbReference type="EMBL" id="OQR75197.1"/>
    </source>
</evidence>
<evidence type="ECO:0000313" key="4">
    <source>
        <dbReference type="Proteomes" id="UP000192247"/>
    </source>
</evidence>
<evidence type="ECO:0000256" key="1">
    <source>
        <dbReference type="SAM" id="MobiDB-lite"/>
    </source>
</evidence>
<accession>A0A1V9XNZ3</accession>
<feature type="region of interest" description="Disordered" evidence="1">
    <location>
        <begin position="1"/>
        <end position="28"/>
    </location>
</feature>